<dbReference type="Pfam" id="PF03514">
    <property type="entry name" value="GRAS"/>
    <property type="match status" value="1"/>
</dbReference>
<keyword evidence="8" id="KW-1185">Reference proteome</keyword>
<dbReference type="AlphaFoldDB" id="A0ABD1LZ06"/>
<comment type="caution">
    <text evidence="5">Lacks conserved residue(s) required for the propagation of feature annotation.</text>
</comment>
<feature type="short sequence motif" description="VHIID" evidence="5">
    <location>
        <begin position="375"/>
        <end position="379"/>
    </location>
</feature>
<comment type="subcellular location">
    <subcellularLocation>
        <location evidence="1">Nucleus</location>
    </subcellularLocation>
</comment>
<reference evidence="7 8" key="1">
    <citation type="submission" date="2024-08" db="EMBL/GenBank/DDBJ databases">
        <title>Insights into the chromosomal genome structure of Flemingia macrophylla.</title>
        <authorList>
            <person name="Ding Y."/>
            <person name="Zhao Y."/>
            <person name="Bi W."/>
            <person name="Wu M."/>
            <person name="Zhao G."/>
            <person name="Gong Y."/>
            <person name="Li W."/>
            <person name="Zhang P."/>
        </authorList>
    </citation>
    <scope>NUCLEOTIDE SEQUENCE [LARGE SCALE GENOMIC DNA]</scope>
    <source>
        <strain evidence="7">DYQJB</strain>
        <tissue evidence="7">Leaf</tissue>
    </source>
</reference>
<name>A0ABD1LZ06_9FABA</name>
<dbReference type="EMBL" id="JBGMDY010000007">
    <property type="protein sequence ID" value="KAL2328763.1"/>
    <property type="molecule type" value="Genomic_DNA"/>
</dbReference>
<organism evidence="7 8">
    <name type="scientific">Flemingia macrophylla</name>
    <dbReference type="NCBI Taxonomy" id="520843"/>
    <lineage>
        <taxon>Eukaryota</taxon>
        <taxon>Viridiplantae</taxon>
        <taxon>Streptophyta</taxon>
        <taxon>Embryophyta</taxon>
        <taxon>Tracheophyta</taxon>
        <taxon>Spermatophyta</taxon>
        <taxon>Magnoliopsida</taxon>
        <taxon>eudicotyledons</taxon>
        <taxon>Gunneridae</taxon>
        <taxon>Pentapetalae</taxon>
        <taxon>rosids</taxon>
        <taxon>fabids</taxon>
        <taxon>Fabales</taxon>
        <taxon>Fabaceae</taxon>
        <taxon>Papilionoideae</taxon>
        <taxon>50 kb inversion clade</taxon>
        <taxon>NPAAA clade</taxon>
        <taxon>indigoferoid/millettioid clade</taxon>
        <taxon>Phaseoleae</taxon>
        <taxon>Flemingia</taxon>
    </lineage>
</organism>
<comment type="similarity">
    <text evidence="5">Belongs to the GRAS family.</text>
</comment>
<dbReference type="PROSITE" id="PS50985">
    <property type="entry name" value="GRAS"/>
    <property type="match status" value="1"/>
</dbReference>
<evidence type="ECO:0000256" key="5">
    <source>
        <dbReference type="PROSITE-ProRule" id="PRU01191"/>
    </source>
</evidence>
<keyword evidence="3" id="KW-0804">Transcription</keyword>
<evidence type="ECO:0008006" key="9">
    <source>
        <dbReference type="Google" id="ProtNLM"/>
    </source>
</evidence>
<sequence>MEANFPYAHHDLAAMEDNEFSEAAKFINQILMEENFDQSPLYDSSTLQVTEKSFYDALTGSQPLSPSQHLVLIPQAETTTPTNNNVHNYLYEIFSELKHPFQYDHQPPFITVSDGLSELDSSTEMSHNMLKNVADSVSQLRRGLEEDSRFLLPQRDLVTLVDSRGKEEMIVLGENSYGVKSRKNHERQERHSIEEEEEGRSNKQSALTLDDEIDLSEAIDRVSLSNEDVCNEQCFHGGGKGHPKKQGRRQPWWMKKGKGKEVVDLRNLLLMCAQSVYANDNRSANEYLKQIRQHSSPSGDALQRLAHYFANGLEARLVGGGKSAQGMFSILFSRVTPADILKAYQVNLSNVPVKKFAYFFANKMIAEAASKAEIVHIIDFGILYGFHWPMLIKFLSRREGGPPKLRITGIEFPLPGFRPTQRIEETGRRLANYCQRYNVPFEYHGIASKNWETIQLEALQIESNELVAVNSVMRLENLLDETFHINSPRNAVLHLIRKINPDIFTQTVINGSFNSPFFTTRFTEALNYYYTIYDMFDTIIPRENEGRMLIERELLGPEAMNAIACEGSERIERPETYKKWHIRNTRAGFKPLPLNEELVEKCKSQLREWYHRDLFVDEDNEWMLQGWKGRVLYASSCWVPA</sequence>
<accession>A0ABD1LZ06</accession>
<evidence type="ECO:0000256" key="6">
    <source>
        <dbReference type="SAM" id="MobiDB-lite"/>
    </source>
</evidence>
<evidence type="ECO:0000313" key="8">
    <source>
        <dbReference type="Proteomes" id="UP001603857"/>
    </source>
</evidence>
<dbReference type="GO" id="GO:0005634">
    <property type="term" value="C:nucleus"/>
    <property type="evidence" value="ECO:0007669"/>
    <property type="project" value="UniProtKB-SubCell"/>
</dbReference>
<dbReference type="PANTHER" id="PTHR31636">
    <property type="entry name" value="OSJNBA0084A10.13 PROTEIN-RELATED"/>
    <property type="match status" value="1"/>
</dbReference>
<comment type="caution">
    <text evidence="7">The sequence shown here is derived from an EMBL/GenBank/DDBJ whole genome shotgun (WGS) entry which is preliminary data.</text>
</comment>
<protein>
    <recommendedName>
        <fullName evidence="9">Scarecrow-like protein 14</fullName>
    </recommendedName>
</protein>
<feature type="short sequence motif" description="LXXLL motif" evidence="5">
    <location>
        <begin position="475"/>
        <end position="479"/>
    </location>
</feature>
<proteinExistence type="inferred from homology"/>
<evidence type="ECO:0000256" key="3">
    <source>
        <dbReference type="ARBA" id="ARBA00023163"/>
    </source>
</evidence>
<gene>
    <name evidence="7" type="ORF">Fmac_022190</name>
</gene>
<evidence type="ECO:0000256" key="1">
    <source>
        <dbReference type="ARBA" id="ARBA00004123"/>
    </source>
</evidence>
<keyword evidence="4" id="KW-0539">Nucleus</keyword>
<evidence type="ECO:0000256" key="2">
    <source>
        <dbReference type="ARBA" id="ARBA00023015"/>
    </source>
</evidence>
<dbReference type="Proteomes" id="UP001603857">
    <property type="component" value="Unassembled WGS sequence"/>
</dbReference>
<evidence type="ECO:0000256" key="4">
    <source>
        <dbReference type="ARBA" id="ARBA00023242"/>
    </source>
</evidence>
<feature type="region of interest" description="SAW" evidence="5">
    <location>
        <begin position="564"/>
        <end position="639"/>
    </location>
</feature>
<feature type="region of interest" description="Leucine repeat II (LRII)" evidence="5">
    <location>
        <begin position="425"/>
        <end position="457"/>
    </location>
</feature>
<feature type="region of interest" description="Disordered" evidence="6">
    <location>
        <begin position="179"/>
        <end position="205"/>
    </location>
</feature>
<keyword evidence="2" id="KW-0805">Transcription regulation</keyword>
<evidence type="ECO:0000313" key="7">
    <source>
        <dbReference type="EMBL" id="KAL2328763.1"/>
    </source>
</evidence>
<feature type="region of interest" description="VHIID" evidence="5">
    <location>
        <begin position="344"/>
        <end position="409"/>
    </location>
</feature>
<dbReference type="InterPro" id="IPR005202">
    <property type="entry name" value="TF_GRAS"/>
</dbReference>